<protein>
    <submittedName>
        <fullName evidence="2">Nuclear transport factor 2 family protein</fullName>
    </submittedName>
</protein>
<keyword evidence="3" id="KW-1185">Reference proteome</keyword>
<dbReference type="Proteomes" id="UP001143362">
    <property type="component" value="Unassembled WGS sequence"/>
</dbReference>
<dbReference type="InterPro" id="IPR037401">
    <property type="entry name" value="SnoaL-like"/>
</dbReference>
<gene>
    <name evidence="2" type="ORF">EYC98_04705</name>
</gene>
<dbReference type="InterPro" id="IPR018222">
    <property type="entry name" value="Nuclear_transport_factor_2_euk"/>
</dbReference>
<dbReference type="Pfam" id="PF12680">
    <property type="entry name" value="SnoaL_2"/>
    <property type="match status" value="1"/>
</dbReference>
<accession>A0ABT3TEB4</accession>
<name>A0ABT3TEB4_9GAMM</name>
<evidence type="ECO:0000313" key="2">
    <source>
        <dbReference type="EMBL" id="MCX2980165.1"/>
    </source>
</evidence>
<dbReference type="EMBL" id="SHNN01000001">
    <property type="protein sequence ID" value="MCX2980165.1"/>
    <property type="molecule type" value="Genomic_DNA"/>
</dbReference>
<dbReference type="Gene3D" id="3.10.450.50">
    <property type="match status" value="1"/>
</dbReference>
<proteinExistence type="predicted"/>
<evidence type="ECO:0000259" key="1">
    <source>
        <dbReference type="PROSITE" id="PS50177"/>
    </source>
</evidence>
<dbReference type="PROSITE" id="PS50177">
    <property type="entry name" value="NTF2_DOMAIN"/>
    <property type="match status" value="1"/>
</dbReference>
<reference evidence="2" key="1">
    <citation type="submission" date="2019-02" db="EMBL/GenBank/DDBJ databases">
        <authorList>
            <person name="Li S.-H."/>
        </authorList>
    </citation>
    <scope>NUCLEOTIDE SEQUENCE</scope>
    <source>
        <strain evidence="2">IMCC14734</strain>
    </source>
</reference>
<dbReference type="CDD" id="cd00531">
    <property type="entry name" value="NTF2_like"/>
    <property type="match status" value="1"/>
</dbReference>
<organism evidence="2 3">
    <name type="scientific">Candidatus Litorirhabdus singularis</name>
    <dbReference type="NCBI Taxonomy" id="2518993"/>
    <lineage>
        <taxon>Bacteria</taxon>
        <taxon>Pseudomonadati</taxon>
        <taxon>Pseudomonadota</taxon>
        <taxon>Gammaproteobacteria</taxon>
        <taxon>Cellvibrionales</taxon>
        <taxon>Halieaceae</taxon>
        <taxon>Candidatus Litorirhabdus</taxon>
    </lineage>
</organism>
<sequence>MDQAFMQSYYDTYNSENPDALARYYASDVVFETAQGTTLGVAPILETYRYLISVFHDKMTPDSITINGDTAIVQISDRFEAKQALDDFMGQSFAPGDTLMLKLRGTYQCRDGQFSHIRIDLHNS</sequence>
<dbReference type="SUPFAM" id="SSF54427">
    <property type="entry name" value="NTF2-like"/>
    <property type="match status" value="1"/>
</dbReference>
<evidence type="ECO:0000313" key="3">
    <source>
        <dbReference type="Proteomes" id="UP001143362"/>
    </source>
</evidence>
<dbReference type="InterPro" id="IPR032710">
    <property type="entry name" value="NTF2-like_dom_sf"/>
</dbReference>
<feature type="domain" description="NTF2" evidence="1">
    <location>
        <begin position="1"/>
        <end position="31"/>
    </location>
</feature>
<comment type="caution">
    <text evidence="2">The sequence shown here is derived from an EMBL/GenBank/DDBJ whole genome shotgun (WGS) entry which is preliminary data.</text>
</comment>